<dbReference type="Proteomes" id="UP000799778">
    <property type="component" value="Unassembled WGS sequence"/>
</dbReference>
<evidence type="ECO:0000256" key="11">
    <source>
        <dbReference type="RuleBase" id="RU003805"/>
    </source>
</evidence>
<dbReference type="InterPro" id="IPR029262">
    <property type="entry name" value="RPOL_N"/>
</dbReference>
<dbReference type="OrthoDB" id="276422at2759"/>
<gene>
    <name evidence="14" type="ORF">BU24DRAFT_419677</name>
</gene>
<feature type="domain" description="DNA-directed RNA polymerase N-terminal" evidence="13">
    <location>
        <begin position="373"/>
        <end position="703"/>
    </location>
</feature>
<dbReference type="PANTHER" id="PTHR10102">
    <property type="entry name" value="DNA-DIRECTED RNA POLYMERASE, MITOCHONDRIAL"/>
    <property type="match status" value="1"/>
</dbReference>
<dbReference type="Gene3D" id="1.10.287.280">
    <property type="match status" value="1"/>
</dbReference>
<evidence type="ECO:0000256" key="5">
    <source>
        <dbReference type="ARBA" id="ARBA00022679"/>
    </source>
</evidence>
<dbReference type="RefSeq" id="XP_033388442.1">
    <property type="nucleotide sequence ID" value="XM_033527275.1"/>
</dbReference>
<evidence type="ECO:0000313" key="14">
    <source>
        <dbReference type="EMBL" id="KAF2020103.1"/>
    </source>
</evidence>
<keyword evidence="8" id="KW-0496">Mitochondrion</keyword>
<dbReference type="EMBL" id="ML978067">
    <property type="protein sequence ID" value="KAF2020103.1"/>
    <property type="molecule type" value="Genomic_DNA"/>
</dbReference>
<comment type="similarity">
    <text evidence="3 11">Belongs to the phage and mitochondrial RNA polymerase family.</text>
</comment>
<dbReference type="InterPro" id="IPR037159">
    <property type="entry name" value="RNA_POL_N_sf"/>
</dbReference>
<name>A0A6A5Y4G6_9PLEO</name>
<dbReference type="GeneID" id="54284672"/>
<dbReference type="PROSITE" id="PS00900">
    <property type="entry name" value="RNA_POL_PHAGE_1"/>
    <property type="match status" value="1"/>
</dbReference>
<dbReference type="GO" id="GO:0001018">
    <property type="term" value="F:mitochondrial promoter sequence-specific DNA binding"/>
    <property type="evidence" value="ECO:0007669"/>
    <property type="project" value="TreeGrafter"/>
</dbReference>
<keyword evidence="9 11" id="KW-0804">Transcription</keyword>
<comment type="subcellular location">
    <subcellularLocation>
        <location evidence="2">Mitochondrion</location>
    </subcellularLocation>
</comment>
<dbReference type="GO" id="GO:0003899">
    <property type="term" value="F:DNA-directed RNA polymerase activity"/>
    <property type="evidence" value="ECO:0007669"/>
    <property type="project" value="UniProtKB-EC"/>
</dbReference>
<dbReference type="EC" id="2.7.7.6" evidence="11"/>
<dbReference type="GO" id="GO:0006390">
    <property type="term" value="P:mitochondrial transcription"/>
    <property type="evidence" value="ECO:0007669"/>
    <property type="project" value="TreeGrafter"/>
</dbReference>
<evidence type="ECO:0000256" key="1">
    <source>
        <dbReference type="ARBA" id="ARBA00004026"/>
    </source>
</evidence>
<dbReference type="InterPro" id="IPR002092">
    <property type="entry name" value="DNA-dir_Rpol_phage-type"/>
</dbReference>
<proteinExistence type="inferred from homology"/>
<dbReference type="SUPFAM" id="SSF56672">
    <property type="entry name" value="DNA/RNA polymerases"/>
    <property type="match status" value="1"/>
</dbReference>
<dbReference type="Gene3D" id="1.10.1320.10">
    <property type="entry name" value="DNA-directed RNA polymerase, N-terminal domain"/>
    <property type="match status" value="1"/>
</dbReference>
<dbReference type="Pfam" id="PF00940">
    <property type="entry name" value="RNA_pol"/>
    <property type="match status" value="1"/>
</dbReference>
<accession>A0A6A5Y4G6</accession>
<evidence type="ECO:0000256" key="7">
    <source>
        <dbReference type="ARBA" id="ARBA00022946"/>
    </source>
</evidence>
<dbReference type="FunFam" id="1.10.150.20:FF:000041">
    <property type="entry name" value="DNA-directed RNA polymerase"/>
    <property type="match status" value="1"/>
</dbReference>
<reference evidence="14" key="1">
    <citation type="journal article" date="2020" name="Stud. Mycol.">
        <title>101 Dothideomycetes genomes: a test case for predicting lifestyles and emergence of pathogens.</title>
        <authorList>
            <person name="Haridas S."/>
            <person name="Albert R."/>
            <person name="Binder M."/>
            <person name="Bloem J."/>
            <person name="Labutti K."/>
            <person name="Salamov A."/>
            <person name="Andreopoulos B."/>
            <person name="Baker S."/>
            <person name="Barry K."/>
            <person name="Bills G."/>
            <person name="Bluhm B."/>
            <person name="Cannon C."/>
            <person name="Castanera R."/>
            <person name="Culley D."/>
            <person name="Daum C."/>
            <person name="Ezra D."/>
            <person name="Gonzalez J."/>
            <person name="Henrissat B."/>
            <person name="Kuo A."/>
            <person name="Liang C."/>
            <person name="Lipzen A."/>
            <person name="Lutzoni F."/>
            <person name="Magnuson J."/>
            <person name="Mondo S."/>
            <person name="Nolan M."/>
            <person name="Ohm R."/>
            <person name="Pangilinan J."/>
            <person name="Park H.-J."/>
            <person name="Ramirez L."/>
            <person name="Alfaro M."/>
            <person name="Sun H."/>
            <person name="Tritt A."/>
            <person name="Yoshinaga Y."/>
            <person name="Zwiers L.-H."/>
            <person name="Turgeon B."/>
            <person name="Goodwin S."/>
            <person name="Spatafora J."/>
            <person name="Crous P."/>
            <person name="Grigoriev I."/>
        </authorList>
    </citation>
    <scope>NUCLEOTIDE SEQUENCE</scope>
    <source>
        <strain evidence="14">CBS 175.79</strain>
    </source>
</reference>
<dbReference type="Gene3D" id="1.10.150.20">
    <property type="entry name" value="5' to 3' exonuclease, C-terminal subdomain"/>
    <property type="match status" value="1"/>
</dbReference>
<keyword evidence="15" id="KW-1185">Reference proteome</keyword>
<dbReference type="GO" id="GO:0034245">
    <property type="term" value="C:mitochondrial DNA-directed RNA polymerase complex"/>
    <property type="evidence" value="ECO:0007669"/>
    <property type="project" value="TreeGrafter"/>
</dbReference>
<protein>
    <recommendedName>
        <fullName evidence="11">DNA-directed RNA polymerase</fullName>
        <ecNumber evidence="11">2.7.7.6</ecNumber>
    </recommendedName>
</protein>
<feature type="region of interest" description="Disordered" evidence="12">
    <location>
        <begin position="1327"/>
        <end position="1350"/>
    </location>
</feature>
<evidence type="ECO:0000256" key="6">
    <source>
        <dbReference type="ARBA" id="ARBA00022695"/>
    </source>
</evidence>
<evidence type="ECO:0000256" key="2">
    <source>
        <dbReference type="ARBA" id="ARBA00004173"/>
    </source>
</evidence>
<feature type="region of interest" description="Disordered" evidence="12">
    <location>
        <begin position="41"/>
        <end position="72"/>
    </location>
</feature>
<dbReference type="PANTHER" id="PTHR10102:SF0">
    <property type="entry name" value="DNA-DIRECTED RNA POLYMERASE, MITOCHONDRIAL"/>
    <property type="match status" value="1"/>
</dbReference>
<evidence type="ECO:0000259" key="13">
    <source>
        <dbReference type="SMART" id="SM01311"/>
    </source>
</evidence>
<keyword evidence="4 11" id="KW-0240">DNA-directed RNA polymerase</keyword>
<evidence type="ECO:0000256" key="10">
    <source>
        <dbReference type="ARBA" id="ARBA00048552"/>
    </source>
</evidence>
<keyword evidence="7" id="KW-0809">Transit peptide</keyword>
<organism evidence="14 15">
    <name type="scientific">Aaosphaeria arxii CBS 175.79</name>
    <dbReference type="NCBI Taxonomy" id="1450172"/>
    <lineage>
        <taxon>Eukaryota</taxon>
        <taxon>Fungi</taxon>
        <taxon>Dikarya</taxon>
        <taxon>Ascomycota</taxon>
        <taxon>Pezizomycotina</taxon>
        <taxon>Dothideomycetes</taxon>
        <taxon>Pleosporomycetidae</taxon>
        <taxon>Pleosporales</taxon>
        <taxon>Pleosporales incertae sedis</taxon>
        <taxon>Aaosphaeria</taxon>
    </lineage>
</organism>
<evidence type="ECO:0000256" key="8">
    <source>
        <dbReference type="ARBA" id="ARBA00023128"/>
    </source>
</evidence>
<evidence type="ECO:0000313" key="15">
    <source>
        <dbReference type="Proteomes" id="UP000799778"/>
    </source>
</evidence>
<evidence type="ECO:0000256" key="9">
    <source>
        <dbReference type="ARBA" id="ARBA00023163"/>
    </source>
</evidence>
<keyword evidence="6 11" id="KW-0548">Nucleotidyltransferase</keyword>
<evidence type="ECO:0000256" key="3">
    <source>
        <dbReference type="ARBA" id="ARBA00009493"/>
    </source>
</evidence>
<dbReference type="SMART" id="SM01311">
    <property type="entry name" value="RPOL_N"/>
    <property type="match status" value="1"/>
</dbReference>
<dbReference type="Pfam" id="PF14700">
    <property type="entry name" value="RPOL_N"/>
    <property type="match status" value="1"/>
</dbReference>
<dbReference type="InterPro" id="IPR046950">
    <property type="entry name" value="DNA-dir_Rpol_C_phage-type"/>
</dbReference>
<dbReference type="PROSITE" id="PS00489">
    <property type="entry name" value="RNA_POL_PHAGE_2"/>
    <property type="match status" value="1"/>
</dbReference>
<dbReference type="InterPro" id="IPR043502">
    <property type="entry name" value="DNA/RNA_pol_sf"/>
</dbReference>
<comment type="catalytic activity">
    <reaction evidence="10 11">
        <text>RNA(n) + a ribonucleoside 5'-triphosphate = RNA(n+1) + diphosphate</text>
        <dbReference type="Rhea" id="RHEA:21248"/>
        <dbReference type="Rhea" id="RHEA-COMP:14527"/>
        <dbReference type="Rhea" id="RHEA-COMP:17342"/>
        <dbReference type="ChEBI" id="CHEBI:33019"/>
        <dbReference type="ChEBI" id="CHEBI:61557"/>
        <dbReference type="ChEBI" id="CHEBI:140395"/>
        <dbReference type="EC" id="2.7.7.6"/>
    </reaction>
</comment>
<feature type="compositionally biased region" description="Polar residues" evidence="12">
    <location>
        <begin position="41"/>
        <end position="65"/>
    </location>
</feature>
<evidence type="ECO:0000256" key="4">
    <source>
        <dbReference type="ARBA" id="ARBA00022478"/>
    </source>
</evidence>
<sequence>MLARAARRKLRREALTSQTRLSEQLALPWLCPAQMRWTASTSPLKAAATSDTRPQTHSWKTASTRSQRHETRPLATAVEAQRGNTEPLSFNFAQAWEPRTPNPALAKLQKWDTTKPLIIHDATSSVMPSISAGSGIPGGNAIELHQNLYACLKVGRMDRAAIILQRLVTIYDALAPELIDAHNIYLKTMCDIALESKVGNGKEGQAALKEMQTWYEKHVVDRGLRPTAETFIPLLRGILNLTSGVERERLMREYLDMAHSHGGNIMEEINSSAEFTDEEWDTLIRFQPDEYDEPPSIDVLQDMQMSTPGGERLAIQQGLIPDASLNVKSVNQKGIGLSTLRQSLEALDTKGEIPFPHDMEGSQEVKERAYAYMRQIHVESEGAKAAVERWKAEDAKLQKIGIHGVLHSKPVQALMWQWYSAMLPLVKDEIKRVKEVLTAMDPTHNKQDPANHYGPWLEQSDPEKLTAITISSVLSSSTKNNQEHTALKVAYLTTTIGRQVQDEINQGLKQRHDRYVQKLRKHARAEALSKIAKEGDQKAANQDSDVPKTSAGALHSFNFREMGMPLAVKVKIGAILLELMTKSAMITITRDDPKTGKKLTNNQRAFQHQTGFVGGKKIGWIEPHYEIQEKLRNESVSNLHHIMLPMLVEPKPWTDFTDGGYYTIQEPVVRTKLADNEQASYARSAIANGDLEQMLAGLDVLGKLPWKINSDVFRVMVETWNKGEGIGGLVPEVMELQYPPEPPPDCTASTRREWIAAVKQYENTKSGFHSNRCFQNFQLEIARAFLNETVYFPHNLDFRGRAYPVPPILNHIGADISRGLLKFANGKELGEVGLQWLKIHLANLYGFDKASLRDREQFAMDNLDNIYDSATNPLGGKRWWTKAEDPWQCLACCFELKGALDSPDPAKFISTLPVHQDGTCNGLQHYAALGGDHAGAAQVNLEPSDRPQDIYSGVAELVNEMVTEDAKNGVPAGVILDGKITRKIVKRTVMTNVYGVTFMGAKLQVLDELKEVITDLKAVQSKSNGKIKTLHSLAIYVAKKIFLALGMIFNGAQEIQHWLGECGDRITCSLSPEQIRRLHDHANGVPAKVDARHSKTSRTWSRVEKKIIAEAGRFKTSIIWTTPLKMPVVQPYRKDPVEVIRTGLQRITVQKPSSAEPVNRRKQLQAFPPNFIHSLDATHMMLSALKCHEEGLAFAAVHDSFWTHAGDIPNLNIILRDAFVRMHSEDVIGRLAAEFETRYAGHLFVGSLHPSSPAATKIIAWRKKNRQGTKGKRQHYNEANAQELLLEQTRKDLLESDNEADRKRGEEMETPTSIWLANLDQDAMLGHRVSQSDSKAVSPSDEKKASDVPDQSLHAATEQENVEDQQEQDMAEEDALDLETGLKDSTKTRSPVARFFGIKVWMPLILPPLPQKGGWDVMRLKESKYFFS</sequence>
<dbReference type="FunFam" id="1.10.287.280:FF:000001">
    <property type="entry name" value="DNA-directed RNA polymerase"/>
    <property type="match status" value="1"/>
</dbReference>
<evidence type="ECO:0000256" key="12">
    <source>
        <dbReference type="SAM" id="MobiDB-lite"/>
    </source>
</evidence>
<comment type="function">
    <text evidence="1 11">DNA-dependent RNA polymerase catalyzes the transcription of DNA into RNA using the four ribonucleoside triphosphates as substrates.</text>
</comment>
<keyword evidence="5 11" id="KW-0808">Transferase</keyword>